<comment type="caution">
    <text evidence="2">The sequence shown here is derived from an EMBL/GenBank/DDBJ whole genome shotgun (WGS) entry which is preliminary data.</text>
</comment>
<dbReference type="Proteomes" id="UP000249590">
    <property type="component" value="Unassembled WGS sequence"/>
</dbReference>
<accession>A0A8B2P3B2</accession>
<sequence length="70" mass="7397">MTKIISAIIALAILAHLIRPLGLPGLKRRSDAWKLVIVAFALLAGVILLRPEPSAETLGRAPAHAPVRAS</sequence>
<organism evidence="2 3">
    <name type="scientific">Acuticoccus sediminis</name>
    <dbReference type="NCBI Taxonomy" id="2184697"/>
    <lineage>
        <taxon>Bacteria</taxon>
        <taxon>Pseudomonadati</taxon>
        <taxon>Pseudomonadota</taxon>
        <taxon>Alphaproteobacteria</taxon>
        <taxon>Hyphomicrobiales</taxon>
        <taxon>Amorphaceae</taxon>
        <taxon>Acuticoccus</taxon>
    </lineage>
</organism>
<proteinExistence type="predicted"/>
<reference evidence="2 3" key="1">
    <citation type="submission" date="2018-05" db="EMBL/GenBank/DDBJ databases">
        <title>Acuticoccus sediminis sp. nov., isolated from deep-sea sediment of Indian Ocean.</title>
        <authorList>
            <person name="Liu X."/>
            <person name="Lai Q."/>
            <person name="Du Y."/>
            <person name="Sun F."/>
            <person name="Zhang X."/>
            <person name="Wang S."/>
            <person name="Shao Z."/>
        </authorList>
    </citation>
    <scope>NUCLEOTIDE SEQUENCE [LARGE SCALE GENOMIC DNA]</scope>
    <source>
        <strain evidence="2 3">PTG4-2</strain>
    </source>
</reference>
<dbReference type="EMBL" id="QHHQ01000001">
    <property type="protein sequence ID" value="RAI03622.1"/>
    <property type="molecule type" value="Genomic_DNA"/>
</dbReference>
<evidence type="ECO:0000256" key="1">
    <source>
        <dbReference type="SAM" id="Phobius"/>
    </source>
</evidence>
<dbReference type="RefSeq" id="WP_111342482.1">
    <property type="nucleotide sequence ID" value="NZ_JAIWKD010000001.1"/>
</dbReference>
<name>A0A8B2P3B2_9HYPH</name>
<dbReference type="AlphaFoldDB" id="A0A8B2P3B2"/>
<keyword evidence="1" id="KW-0472">Membrane</keyword>
<protein>
    <submittedName>
        <fullName evidence="2">Uncharacterized protein</fullName>
    </submittedName>
</protein>
<evidence type="ECO:0000313" key="2">
    <source>
        <dbReference type="EMBL" id="RAI03622.1"/>
    </source>
</evidence>
<evidence type="ECO:0000313" key="3">
    <source>
        <dbReference type="Proteomes" id="UP000249590"/>
    </source>
</evidence>
<keyword evidence="1" id="KW-1133">Transmembrane helix</keyword>
<dbReference type="OrthoDB" id="8402977at2"/>
<gene>
    <name evidence="2" type="ORF">DLJ53_03805</name>
</gene>
<feature type="transmembrane region" description="Helical" evidence="1">
    <location>
        <begin position="30"/>
        <end position="49"/>
    </location>
</feature>
<keyword evidence="3" id="KW-1185">Reference proteome</keyword>
<keyword evidence="1" id="KW-0812">Transmembrane</keyword>